<dbReference type="Pfam" id="PF05173">
    <property type="entry name" value="DapB_C"/>
    <property type="match status" value="1"/>
</dbReference>
<evidence type="ECO:0000256" key="4">
    <source>
        <dbReference type="ARBA" id="ARBA00022915"/>
    </source>
</evidence>
<dbReference type="EC" id="1.17.1.8" evidence="9"/>
<evidence type="ECO:0000256" key="8">
    <source>
        <dbReference type="ARBA" id="ARBA00037922"/>
    </source>
</evidence>
<dbReference type="CDD" id="cd02274">
    <property type="entry name" value="DHDPR_N"/>
    <property type="match status" value="1"/>
</dbReference>
<dbReference type="InterPro" id="IPR011859">
    <property type="entry name" value="Dihydrodipicolinate_Rdtase_pln"/>
</dbReference>
<evidence type="ECO:0000256" key="2">
    <source>
        <dbReference type="ARBA" id="ARBA00022605"/>
    </source>
</evidence>
<dbReference type="Gene3D" id="3.40.50.720">
    <property type="entry name" value="NAD(P)-binding Rossmann-like Domain"/>
    <property type="match status" value="1"/>
</dbReference>
<dbReference type="GO" id="GO:0008839">
    <property type="term" value="F:4-hydroxy-tetrahydrodipicolinate reductase"/>
    <property type="evidence" value="ECO:0007669"/>
    <property type="project" value="UniProtKB-EC"/>
</dbReference>
<keyword evidence="2" id="KW-0028">Amino-acid biosynthesis</keyword>
<dbReference type="InterPro" id="IPR036291">
    <property type="entry name" value="NAD(P)-bd_dom_sf"/>
</dbReference>
<keyword evidence="3" id="KW-0521">NADP</keyword>
<dbReference type="EMBL" id="BFEA01000571">
    <property type="protein sequence ID" value="GBG86604.1"/>
    <property type="molecule type" value="Genomic_DNA"/>
</dbReference>
<dbReference type="GO" id="GO:0019877">
    <property type="term" value="P:diaminopimelate biosynthetic process"/>
    <property type="evidence" value="ECO:0007669"/>
    <property type="project" value="UniProtKB-KW"/>
</dbReference>
<dbReference type="STRING" id="69332.A0A388LWA9"/>
<dbReference type="Gramene" id="GBG86604">
    <property type="protein sequence ID" value="GBG86604"/>
    <property type="gene ID" value="CBR_g41668"/>
</dbReference>
<dbReference type="Proteomes" id="UP000265515">
    <property type="component" value="Unassembled WGS sequence"/>
</dbReference>
<dbReference type="PANTHER" id="PTHR20836">
    <property type="entry name" value="DIHYDRODIPICOLINATE REDUCTASE"/>
    <property type="match status" value="1"/>
</dbReference>
<evidence type="ECO:0000313" key="15">
    <source>
        <dbReference type="EMBL" id="GBG86604.1"/>
    </source>
</evidence>
<evidence type="ECO:0000256" key="9">
    <source>
        <dbReference type="ARBA" id="ARBA00038983"/>
    </source>
</evidence>
<keyword evidence="16" id="KW-1185">Reference proteome</keyword>
<evidence type="ECO:0000256" key="7">
    <source>
        <dbReference type="ARBA" id="ARBA00023154"/>
    </source>
</evidence>
<evidence type="ECO:0000256" key="3">
    <source>
        <dbReference type="ARBA" id="ARBA00022857"/>
    </source>
</evidence>
<sequence length="536" mass="58883">MSGDGPTVTAILDYIYGRQEAKLKVDVEGGKEEETRANQGLQMAITEAKGRAERRCRRDGVTDEIRVTVSYLEAETSTDTVEREQRHFHRDTEAESEASDLEATAQSWQGLDQWRRDHPPTELVESGPEANSRQRRDQHRQTEKRGSRLSEENKNKGVETGTRRHSAPLAHGLCARNKRIADCCLGYTPCVARQLRTRWSLSETSLWTGERSIQGRGSCHHAGNLFSAKPLSPVMAKASSAGATASSVETQQSKSFDLSASVPIMVNDVSGKMGNAVATAALARGLQLVPFAITGPKLGGRHVIVGDVDVEVIGAEDRLSVMDKVQEQYPNLIVVDYTLPAAVNSNAEFYVSRGLPFVMGTTGGDRDKLMETVRKAGTYAVIAPNMGKQLVAFQAAMEIMAANFPGAFAGYTMKAVESHQKTKVDTSGTAKAIVGSFQRLGLDFAVDEIELVRDPKEQVERMHVPEEYLDGHAFHTYRLESPDKSVAFEFQHNVCGRSIYAEGTVDAVLFLAKKIQEGAEKKLYNMVEILQEGSMR</sequence>
<comment type="catalytic activity">
    <reaction evidence="11">
        <text>(S)-2,3,4,5-tetrahydrodipicolinate + NAD(+) + H2O = (2S,4S)-4-hydroxy-2,3,4,5-tetrahydrodipicolinate + NADH + H(+)</text>
        <dbReference type="Rhea" id="RHEA:35323"/>
        <dbReference type="ChEBI" id="CHEBI:15377"/>
        <dbReference type="ChEBI" id="CHEBI:15378"/>
        <dbReference type="ChEBI" id="CHEBI:16845"/>
        <dbReference type="ChEBI" id="CHEBI:57540"/>
        <dbReference type="ChEBI" id="CHEBI:57945"/>
        <dbReference type="ChEBI" id="CHEBI:67139"/>
        <dbReference type="EC" id="1.17.1.8"/>
    </reaction>
</comment>
<feature type="compositionally biased region" description="Basic and acidic residues" evidence="12">
    <location>
        <begin position="132"/>
        <end position="157"/>
    </location>
</feature>
<keyword evidence="7" id="KW-0457">Lysine biosynthesis</keyword>
<dbReference type="SUPFAM" id="SSF51735">
    <property type="entry name" value="NAD(P)-binding Rossmann-fold domains"/>
    <property type="match status" value="1"/>
</dbReference>
<dbReference type="FunFam" id="3.40.50.720:FF:000264">
    <property type="entry name" value="4-hydroxy-tetrahydrodipicolinate reductase 2 chloroplastic"/>
    <property type="match status" value="1"/>
</dbReference>
<dbReference type="AlphaFoldDB" id="A0A388LWA9"/>
<reference evidence="15 16" key="1">
    <citation type="journal article" date="2018" name="Cell">
        <title>The Chara Genome: Secondary Complexity and Implications for Plant Terrestrialization.</title>
        <authorList>
            <person name="Nishiyama T."/>
            <person name="Sakayama H."/>
            <person name="Vries J.D."/>
            <person name="Buschmann H."/>
            <person name="Saint-Marcoux D."/>
            <person name="Ullrich K.K."/>
            <person name="Haas F.B."/>
            <person name="Vanderstraeten L."/>
            <person name="Becker D."/>
            <person name="Lang D."/>
            <person name="Vosolsobe S."/>
            <person name="Rombauts S."/>
            <person name="Wilhelmsson P.K.I."/>
            <person name="Janitza P."/>
            <person name="Kern R."/>
            <person name="Heyl A."/>
            <person name="Rumpler F."/>
            <person name="Villalobos L.I.A.C."/>
            <person name="Clay J.M."/>
            <person name="Skokan R."/>
            <person name="Toyoda A."/>
            <person name="Suzuki Y."/>
            <person name="Kagoshima H."/>
            <person name="Schijlen E."/>
            <person name="Tajeshwar N."/>
            <person name="Catarino B."/>
            <person name="Hetherington A.J."/>
            <person name="Saltykova A."/>
            <person name="Bonnot C."/>
            <person name="Breuninger H."/>
            <person name="Symeonidi A."/>
            <person name="Radhakrishnan G.V."/>
            <person name="Van Nieuwerburgh F."/>
            <person name="Deforce D."/>
            <person name="Chang C."/>
            <person name="Karol K.G."/>
            <person name="Hedrich R."/>
            <person name="Ulvskov P."/>
            <person name="Glockner G."/>
            <person name="Delwiche C.F."/>
            <person name="Petrasek J."/>
            <person name="Van de Peer Y."/>
            <person name="Friml J."/>
            <person name="Beilby M."/>
            <person name="Dolan L."/>
            <person name="Kohara Y."/>
            <person name="Sugano S."/>
            <person name="Fujiyama A."/>
            <person name="Delaux P.-M."/>
            <person name="Quint M."/>
            <person name="TheiBen G."/>
            <person name="Hagemann M."/>
            <person name="Harholt J."/>
            <person name="Dunand C."/>
            <person name="Zachgo S."/>
            <person name="Langdale J."/>
            <person name="Maumus F."/>
            <person name="Straeten D.V.D."/>
            <person name="Gould S.B."/>
            <person name="Rensing S.A."/>
        </authorList>
    </citation>
    <scope>NUCLEOTIDE SEQUENCE [LARGE SCALE GENOMIC DNA]</scope>
    <source>
        <strain evidence="15 16">S276</strain>
    </source>
</reference>
<comment type="caution">
    <text evidence="15">The sequence shown here is derived from an EMBL/GenBank/DDBJ whole genome shotgun (WGS) entry which is preliminary data.</text>
</comment>
<evidence type="ECO:0000256" key="1">
    <source>
        <dbReference type="ARBA" id="ARBA00006642"/>
    </source>
</evidence>
<accession>A0A388LWA9</accession>
<dbReference type="InterPro" id="IPR022663">
    <property type="entry name" value="DapB_C"/>
</dbReference>
<dbReference type="InterPro" id="IPR000846">
    <property type="entry name" value="DapB_N"/>
</dbReference>
<comment type="similarity">
    <text evidence="1">Belongs to the DapB family.</text>
</comment>
<dbReference type="NCBIfam" id="TIGR02130">
    <property type="entry name" value="dapB_plant"/>
    <property type="match status" value="1"/>
</dbReference>
<evidence type="ECO:0000256" key="12">
    <source>
        <dbReference type="SAM" id="MobiDB-lite"/>
    </source>
</evidence>
<evidence type="ECO:0000256" key="5">
    <source>
        <dbReference type="ARBA" id="ARBA00023002"/>
    </source>
</evidence>
<dbReference type="GO" id="GO:0009089">
    <property type="term" value="P:lysine biosynthetic process via diaminopimelate"/>
    <property type="evidence" value="ECO:0007669"/>
    <property type="project" value="InterPro"/>
</dbReference>
<dbReference type="PANTHER" id="PTHR20836:SF0">
    <property type="entry name" value="4-HYDROXY-TETRAHYDRODIPICOLINATE REDUCTASE 1, CHLOROPLASTIC-RELATED"/>
    <property type="match status" value="1"/>
</dbReference>
<dbReference type="InterPro" id="IPR023940">
    <property type="entry name" value="DHDPR_bac"/>
</dbReference>
<proteinExistence type="inferred from homology"/>
<dbReference type="GO" id="GO:0009570">
    <property type="term" value="C:chloroplast stroma"/>
    <property type="evidence" value="ECO:0007669"/>
    <property type="project" value="TreeGrafter"/>
</dbReference>
<evidence type="ECO:0000256" key="10">
    <source>
        <dbReference type="ARBA" id="ARBA00049080"/>
    </source>
</evidence>
<evidence type="ECO:0000256" key="6">
    <source>
        <dbReference type="ARBA" id="ARBA00023027"/>
    </source>
</evidence>
<protein>
    <recommendedName>
        <fullName evidence="9">4-hydroxy-tetrahydrodipicolinate reductase</fullName>
        <ecNumber evidence="9">1.17.1.8</ecNumber>
    </recommendedName>
</protein>
<evidence type="ECO:0000259" key="14">
    <source>
        <dbReference type="Pfam" id="PF05173"/>
    </source>
</evidence>
<dbReference type="GO" id="GO:0070402">
    <property type="term" value="F:NADPH binding"/>
    <property type="evidence" value="ECO:0007669"/>
    <property type="project" value="InterPro"/>
</dbReference>
<name>A0A388LWA9_CHABU</name>
<dbReference type="Pfam" id="PF01113">
    <property type="entry name" value="DapB_N"/>
    <property type="match status" value="1"/>
</dbReference>
<feature type="domain" description="Dihydrodipicolinate reductase N-terminal" evidence="13">
    <location>
        <begin position="263"/>
        <end position="386"/>
    </location>
</feature>
<comment type="catalytic activity">
    <reaction evidence="10">
        <text>(S)-2,3,4,5-tetrahydrodipicolinate + NADP(+) + H2O = (2S,4S)-4-hydroxy-2,3,4,5-tetrahydrodipicolinate + NADPH + H(+)</text>
        <dbReference type="Rhea" id="RHEA:35331"/>
        <dbReference type="ChEBI" id="CHEBI:15377"/>
        <dbReference type="ChEBI" id="CHEBI:15378"/>
        <dbReference type="ChEBI" id="CHEBI:16845"/>
        <dbReference type="ChEBI" id="CHEBI:57783"/>
        <dbReference type="ChEBI" id="CHEBI:58349"/>
        <dbReference type="ChEBI" id="CHEBI:67139"/>
        <dbReference type="EC" id="1.17.1.8"/>
    </reaction>
</comment>
<keyword evidence="4" id="KW-0220">Diaminopimelate biosynthesis</keyword>
<comment type="pathway">
    <text evidence="8">Amino-acid biosynthesis; L-lysine biosynthesis via DAP pathway; (S)-tetrahydrodipicolinate from L-aspartate: step 4/4.</text>
</comment>
<evidence type="ECO:0000256" key="11">
    <source>
        <dbReference type="ARBA" id="ARBA00049396"/>
    </source>
</evidence>
<feature type="region of interest" description="Disordered" evidence="12">
    <location>
        <begin position="75"/>
        <end position="164"/>
    </location>
</feature>
<dbReference type="OrthoDB" id="10259487at2759"/>
<keyword evidence="6" id="KW-0520">NAD</keyword>
<feature type="compositionally biased region" description="Basic and acidic residues" evidence="12">
    <location>
        <begin position="80"/>
        <end position="93"/>
    </location>
</feature>
<evidence type="ECO:0000313" key="16">
    <source>
        <dbReference type="Proteomes" id="UP000265515"/>
    </source>
</evidence>
<keyword evidence="5" id="KW-0560">Oxidoreductase</keyword>
<organism evidence="15 16">
    <name type="scientific">Chara braunii</name>
    <name type="common">Braun's stonewort</name>
    <dbReference type="NCBI Taxonomy" id="69332"/>
    <lineage>
        <taxon>Eukaryota</taxon>
        <taxon>Viridiplantae</taxon>
        <taxon>Streptophyta</taxon>
        <taxon>Charophyceae</taxon>
        <taxon>Charales</taxon>
        <taxon>Characeae</taxon>
        <taxon>Chara</taxon>
    </lineage>
</organism>
<dbReference type="Gene3D" id="3.30.360.10">
    <property type="entry name" value="Dihydrodipicolinate Reductase, domain 2"/>
    <property type="match status" value="1"/>
</dbReference>
<feature type="domain" description="Dihydrodipicolinate reductase C-terminal" evidence="14">
    <location>
        <begin position="392"/>
        <end position="530"/>
    </location>
</feature>
<gene>
    <name evidence="15" type="ORF">CBR_g41668</name>
</gene>
<evidence type="ECO:0000259" key="13">
    <source>
        <dbReference type="Pfam" id="PF01113"/>
    </source>
</evidence>